<protein>
    <recommendedName>
        <fullName evidence="4">Transposase DDE domain-containing protein</fullName>
    </recommendedName>
</protein>
<organism evidence="2 3">
    <name type="scientific">Dictyobacter halimunensis</name>
    <dbReference type="NCBI Taxonomy" id="3026934"/>
    <lineage>
        <taxon>Bacteria</taxon>
        <taxon>Bacillati</taxon>
        <taxon>Chloroflexota</taxon>
        <taxon>Ktedonobacteria</taxon>
        <taxon>Ktedonobacterales</taxon>
        <taxon>Dictyobacteraceae</taxon>
        <taxon>Dictyobacter</taxon>
    </lineage>
</organism>
<feature type="region of interest" description="Disordered" evidence="1">
    <location>
        <begin position="1"/>
        <end position="37"/>
    </location>
</feature>
<evidence type="ECO:0008006" key="4">
    <source>
        <dbReference type="Google" id="ProtNLM"/>
    </source>
</evidence>
<keyword evidence="3" id="KW-1185">Reference proteome</keyword>
<feature type="compositionally biased region" description="Basic and acidic residues" evidence="1">
    <location>
        <begin position="10"/>
        <end position="29"/>
    </location>
</feature>
<evidence type="ECO:0000313" key="2">
    <source>
        <dbReference type="EMBL" id="GLV59049.1"/>
    </source>
</evidence>
<reference evidence="2 3" key="1">
    <citation type="submission" date="2023-02" db="EMBL/GenBank/DDBJ databases">
        <title>Dictyobacter halimunensis sp. nov., a new member of the class Ktedonobacteria from forest soil in a geothermal area.</title>
        <authorList>
            <person name="Rachmania M.K."/>
            <person name="Ningsih F."/>
            <person name="Sakai Y."/>
            <person name="Yabe S."/>
            <person name="Yokota A."/>
            <person name="Sjamsuridzal W."/>
        </authorList>
    </citation>
    <scope>NUCLEOTIDE SEQUENCE [LARGE SCALE GENOMIC DNA]</scope>
    <source>
        <strain evidence="2 3">S3.2.2.5</strain>
    </source>
</reference>
<gene>
    <name evidence="2" type="ORF">KDH_58770</name>
</gene>
<comment type="caution">
    <text evidence="2">The sequence shown here is derived from an EMBL/GenBank/DDBJ whole genome shotgun (WGS) entry which is preliminary data.</text>
</comment>
<proteinExistence type="predicted"/>
<dbReference type="EMBL" id="BSRI01000002">
    <property type="protein sequence ID" value="GLV59049.1"/>
    <property type="molecule type" value="Genomic_DNA"/>
</dbReference>
<dbReference type="Proteomes" id="UP001344906">
    <property type="component" value="Unassembled WGS sequence"/>
</dbReference>
<sequence>MMANRHQHKKDNIEQPYDDRGTPEARQAETRSPPSQLPFSFAYGGAAFGVRGVTKKAPGPLQGWLQPELVSEERAYMYARYDRIHCKIHIYVGADLLHLDVE</sequence>
<accession>A0ABQ6FZN3</accession>
<evidence type="ECO:0000313" key="3">
    <source>
        <dbReference type="Proteomes" id="UP001344906"/>
    </source>
</evidence>
<name>A0ABQ6FZN3_9CHLR</name>
<evidence type="ECO:0000256" key="1">
    <source>
        <dbReference type="SAM" id="MobiDB-lite"/>
    </source>
</evidence>